<name>A0AB37IBN1_ENTHR</name>
<comment type="caution">
    <text evidence="2">The sequence shown here is derived from an EMBL/GenBank/DDBJ whole genome shotgun (WGS) entry which is preliminary data.</text>
</comment>
<dbReference type="EMBL" id="LESJ01000010">
    <property type="protein sequence ID" value="RBT66164.1"/>
    <property type="molecule type" value="Genomic_DNA"/>
</dbReference>
<reference evidence="2 3" key="1">
    <citation type="submission" date="2015-06" db="EMBL/GenBank/DDBJ databases">
        <title>The Genome Sequence of Enterococcus hirae 88EA1.</title>
        <authorList>
            <consortium name="The Broad Institute Genomics Platform"/>
            <consortium name="The Broad Institute Genome Sequencing Center for Infectious Disease"/>
            <person name="Earl A.M."/>
            <person name="Van Tyne D."/>
            <person name="Lebreton F."/>
            <person name="Saavedra J.T."/>
            <person name="Gilmore M.S."/>
            <person name="Manson McGuire A."/>
            <person name="Clock S."/>
            <person name="Crupain M."/>
            <person name="Rangan U."/>
            <person name="Young S."/>
            <person name="Abouelleil A."/>
            <person name="Cao P."/>
            <person name="Chapman S.B."/>
            <person name="Griggs A."/>
            <person name="Priest M."/>
            <person name="Shea T."/>
            <person name="Wortman J."/>
            <person name="Nusbaum C."/>
            <person name="Birren B."/>
        </authorList>
    </citation>
    <scope>NUCLEOTIDE SEQUENCE [LARGE SCALE GENOMIC DNA]</scope>
    <source>
        <strain evidence="2 3">88EA1</strain>
    </source>
</reference>
<gene>
    <name evidence="2" type="ORF">EB03_02776</name>
</gene>
<protein>
    <recommendedName>
        <fullName evidence="4">DUF2326 domain-containing protein</fullName>
    </recommendedName>
</protein>
<organism evidence="2 3">
    <name type="scientific">Enterococcus hirae</name>
    <dbReference type="NCBI Taxonomy" id="1354"/>
    <lineage>
        <taxon>Bacteria</taxon>
        <taxon>Bacillati</taxon>
        <taxon>Bacillota</taxon>
        <taxon>Bacilli</taxon>
        <taxon>Lactobacillales</taxon>
        <taxon>Enterococcaceae</taxon>
        <taxon>Enterococcus</taxon>
    </lineage>
</organism>
<dbReference type="Proteomes" id="UP000253498">
    <property type="component" value="Unassembled WGS sequence"/>
</dbReference>
<accession>A0AB37IBN1</accession>
<evidence type="ECO:0008006" key="4">
    <source>
        <dbReference type="Google" id="ProtNLM"/>
    </source>
</evidence>
<feature type="coiled-coil region" evidence="1">
    <location>
        <begin position="391"/>
        <end position="418"/>
    </location>
</feature>
<keyword evidence="1" id="KW-0175">Coiled coil</keyword>
<evidence type="ECO:0000313" key="2">
    <source>
        <dbReference type="EMBL" id="RBT66164.1"/>
    </source>
</evidence>
<evidence type="ECO:0000313" key="3">
    <source>
        <dbReference type="Proteomes" id="UP000253498"/>
    </source>
</evidence>
<feature type="coiled-coil region" evidence="1">
    <location>
        <begin position="186"/>
        <end position="213"/>
    </location>
</feature>
<proteinExistence type="predicted"/>
<dbReference type="AlphaFoldDB" id="A0AB37IBN1"/>
<sequence>MKDNRLIIKNVQLFLTAEKKAKKIEFTDGVNILTSNQRNGNKVGKSLILKSIYHALGAESHLDKVLLLEKMVFIVQFNVSGVNYSILRSGSLFKLFDAENELIVATESASKLAKILYDIYGFSVYLPSRNEKKLEIAPPAFAYMLNYIDQDHMHGSSFDSFRNLSQFTNYKENLLYCHFGLFDQNFFELTTNKDKLSEELRNKNDELNVIGNMLDKIKKDIPKAVPENVETLRIELNRREDEYRKIYSNLKKIKDKLIRLRNSHAEILFSLENVKYHKRIEDSDLRKIMKEHTCPLCRQDLHDTLEIRVIKNINLEDLSQTSLDLQKVLLKTEKDIEKEEETYYKYSNKLKEYKKILRGSVKNQDEIIKMQGYSDLQAKLNQEWSAEHNKVLILKDRIKFINEQLDEFKKKKSKVNASYYQSMKQDIIKFGLEEITDKSIQNIRNVVSATGSNTSVITIVWYFNLLKLKNEFNPEAIKFPIILDSPNHGELDDEKKGKLFEYLFNNIMDNSQCIISTLGFKRSNFDNDLELNIINLDNPSYQLLTPIEYEENREFLELLIEK</sequence>
<evidence type="ECO:0000256" key="1">
    <source>
        <dbReference type="SAM" id="Coils"/>
    </source>
</evidence>